<organism evidence="3 4">
    <name type="scientific">Homarus americanus</name>
    <name type="common">American lobster</name>
    <dbReference type="NCBI Taxonomy" id="6706"/>
    <lineage>
        <taxon>Eukaryota</taxon>
        <taxon>Metazoa</taxon>
        <taxon>Ecdysozoa</taxon>
        <taxon>Arthropoda</taxon>
        <taxon>Crustacea</taxon>
        <taxon>Multicrustacea</taxon>
        <taxon>Malacostraca</taxon>
        <taxon>Eumalacostraca</taxon>
        <taxon>Eucarida</taxon>
        <taxon>Decapoda</taxon>
        <taxon>Pleocyemata</taxon>
        <taxon>Astacidea</taxon>
        <taxon>Nephropoidea</taxon>
        <taxon>Nephropidae</taxon>
        <taxon>Homarus</taxon>
    </lineage>
</organism>
<protein>
    <submittedName>
        <fullName evidence="3">Uncharacterized protein</fullName>
    </submittedName>
</protein>
<feature type="transmembrane region" description="Helical" evidence="2">
    <location>
        <begin position="43"/>
        <end position="62"/>
    </location>
</feature>
<evidence type="ECO:0000313" key="4">
    <source>
        <dbReference type="Proteomes" id="UP000747542"/>
    </source>
</evidence>
<name>A0A8J5MX50_HOMAM</name>
<feature type="region of interest" description="Disordered" evidence="1">
    <location>
        <begin position="91"/>
        <end position="120"/>
    </location>
</feature>
<proteinExistence type="predicted"/>
<reference evidence="3" key="1">
    <citation type="journal article" date="2021" name="Sci. Adv.">
        <title>The American lobster genome reveals insights on longevity, neural, and immune adaptations.</title>
        <authorList>
            <person name="Polinski J.M."/>
            <person name="Zimin A.V."/>
            <person name="Clark K.F."/>
            <person name="Kohn A.B."/>
            <person name="Sadowski N."/>
            <person name="Timp W."/>
            <person name="Ptitsyn A."/>
            <person name="Khanna P."/>
            <person name="Romanova D.Y."/>
            <person name="Williams P."/>
            <person name="Greenwood S.J."/>
            <person name="Moroz L.L."/>
            <person name="Walt D.R."/>
            <person name="Bodnar A.G."/>
        </authorList>
    </citation>
    <scope>NUCLEOTIDE SEQUENCE</scope>
    <source>
        <strain evidence="3">GMGI-L3</strain>
    </source>
</reference>
<evidence type="ECO:0000313" key="3">
    <source>
        <dbReference type="EMBL" id="KAG7166926.1"/>
    </source>
</evidence>
<sequence length="144" mass="16262">MEGVGVPFEVLWCQCQGNASATPHQVLIHEQMTKMHSDAQQHALWYVGVVLTLYLLGLVIIIRRSGRTERHTAVSALSFCFSRVVSSIARRSTRRRRERQQRERVMSPPSEPHRQQAAGPSLQLHLVAAKEEMVMDESCLTTVA</sequence>
<dbReference type="Proteomes" id="UP000747542">
    <property type="component" value="Unassembled WGS sequence"/>
</dbReference>
<evidence type="ECO:0000256" key="2">
    <source>
        <dbReference type="SAM" id="Phobius"/>
    </source>
</evidence>
<comment type="caution">
    <text evidence="3">The sequence shown here is derived from an EMBL/GenBank/DDBJ whole genome shotgun (WGS) entry which is preliminary data.</text>
</comment>
<accession>A0A8J5MX50</accession>
<keyword evidence="4" id="KW-1185">Reference proteome</keyword>
<gene>
    <name evidence="3" type="ORF">Hamer_G021744</name>
</gene>
<keyword evidence="2" id="KW-1133">Transmembrane helix</keyword>
<dbReference type="AlphaFoldDB" id="A0A8J5MX50"/>
<keyword evidence="2" id="KW-0812">Transmembrane</keyword>
<keyword evidence="2" id="KW-0472">Membrane</keyword>
<evidence type="ECO:0000256" key="1">
    <source>
        <dbReference type="SAM" id="MobiDB-lite"/>
    </source>
</evidence>
<dbReference type="EMBL" id="JAHLQT010021942">
    <property type="protein sequence ID" value="KAG7166926.1"/>
    <property type="molecule type" value="Genomic_DNA"/>
</dbReference>